<evidence type="ECO:0000256" key="2">
    <source>
        <dbReference type="SAM" id="Phobius"/>
    </source>
</evidence>
<name>A0A538U3J7_UNCEI</name>
<dbReference type="InterPro" id="IPR012902">
    <property type="entry name" value="N_methyl_site"/>
</dbReference>
<organism evidence="3 4">
    <name type="scientific">Eiseniibacteriota bacterium</name>
    <dbReference type="NCBI Taxonomy" id="2212470"/>
    <lineage>
        <taxon>Bacteria</taxon>
        <taxon>Candidatus Eiseniibacteriota</taxon>
    </lineage>
</organism>
<protein>
    <submittedName>
        <fullName evidence="3">Type II secretion system protein</fullName>
    </submittedName>
</protein>
<dbReference type="AlphaFoldDB" id="A0A538U3J7"/>
<keyword evidence="2" id="KW-1133">Transmembrane helix</keyword>
<evidence type="ECO:0000313" key="4">
    <source>
        <dbReference type="Proteomes" id="UP000319836"/>
    </source>
</evidence>
<sequence length="196" mass="22015">MEAPEGHHLLLGRGHALGVHHAEGWQVELRRARHSPGHSRGARHGERRGLRPRADAVGGSVSARVAPRFHPEQGVTLIELMMALVILSIGLMAVSQLFPEGTRGQIRDRLFSSANYYAQERIEEISQKDWSDPSLTIGRHPAAGFDTLGTYRTWLRFYQVDVMTAPLDNLRKVTVTVNWNYQNAARTVSVSTYVRR</sequence>
<dbReference type="EMBL" id="VBPA01000203">
    <property type="protein sequence ID" value="TMQ70445.1"/>
    <property type="molecule type" value="Genomic_DNA"/>
</dbReference>
<accession>A0A538U3J7</accession>
<comment type="caution">
    <text evidence="3">The sequence shown here is derived from an EMBL/GenBank/DDBJ whole genome shotgun (WGS) entry which is preliminary data.</text>
</comment>
<evidence type="ECO:0000313" key="3">
    <source>
        <dbReference type="EMBL" id="TMQ70445.1"/>
    </source>
</evidence>
<dbReference type="Pfam" id="PF07963">
    <property type="entry name" value="N_methyl"/>
    <property type="match status" value="1"/>
</dbReference>
<proteinExistence type="predicted"/>
<keyword evidence="2" id="KW-0472">Membrane</keyword>
<feature type="compositionally biased region" description="Basic residues" evidence="1">
    <location>
        <begin position="32"/>
        <end position="42"/>
    </location>
</feature>
<feature type="transmembrane region" description="Helical" evidence="2">
    <location>
        <begin position="77"/>
        <end position="98"/>
    </location>
</feature>
<feature type="region of interest" description="Disordered" evidence="1">
    <location>
        <begin position="32"/>
        <end position="59"/>
    </location>
</feature>
<dbReference type="Proteomes" id="UP000319836">
    <property type="component" value="Unassembled WGS sequence"/>
</dbReference>
<dbReference type="NCBIfam" id="TIGR02532">
    <property type="entry name" value="IV_pilin_GFxxxE"/>
    <property type="match status" value="1"/>
</dbReference>
<keyword evidence="2" id="KW-0812">Transmembrane</keyword>
<reference evidence="3 4" key="1">
    <citation type="journal article" date="2019" name="Nat. Microbiol.">
        <title>Mediterranean grassland soil C-N compound turnover is dependent on rainfall and depth, and is mediated by genomically divergent microorganisms.</title>
        <authorList>
            <person name="Diamond S."/>
            <person name="Andeer P.F."/>
            <person name="Li Z."/>
            <person name="Crits-Christoph A."/>
            <person name="Burstein D."/>
            <person name="Anantharaman K."/>
            <person name="Lane K.R."/>
            <person name="Thomas B.C."/>
            <person name="Pan C."/>
            <person name="Northen T.R."/>
            <person name="Banfield J.F."/>
        </authorList>
    </citation>
    <scope>NUCLEOTIDE SEQUENCE [LARGE SCALE GENOMIC DNA]</scope>
    <source>
        <strain evidence="3">WS_10</strain>
    </source>
</reference>
<evidence type="ECO:0000256" key="1">
    <source>
        <dbReference type="SAM" id="MobiDB-lite"/>
    </source>
</evidence>
<gene>
    <name evidence="3" type="ORF">E6K80_08450</name>
</gene>
<dbReference type="PROSITE" id="PS00409">
    <property type="entry name" value="PROKAR_NTER_METHYL"/>
    <property type="match status" value="1"/>
</dbReference>
<feature type="compositionally biased region" description="Basic and acidic residues" evidence="1">
    <location>
        <begin position="43"/>
        <end position="54"/>
    </location>
</feature>